<sequence length="605" mass="69714">MKFFKIMLSVLLFTALLPNPFVMAQEEGQQYIVTTTNGVSLTASADEKGMVVAKLSKGARVNFVRQQDNWVKLDYKGRLGWVPSETIAPFTADLLSIYAGYYQQLSKFDHIIYALVADFTQDGIEDLYIVRDADPSKGQYEEYIYSGEQLIYQKNSKSGLTILKNGDNYYVYHHAQMNDEKKYMLKQLNSQAKTDYFEVSAGKESYEITANSYVKSYFVLSAGDGSLDEQTFTYEQVASKDYYGAELKNDYEESIYLENYALSKDGQTTTLMEQDYRELFSTYEKSKVIKVIYDDHYKSSALNERFQFDTNRIKKELLDLAETVMPEKQFDFEQTELEKLQLLLDQSVYLEIPYKSNIERNMLTYFKAVQRGIANGMTGFDSTQLLITNNETAITYERASIDQMIYDFYGEKMKPDDFNQLANDTGYLMTNENYVANIIEETQVETYIYRQLLAIKTLENGYIALNYTDYEMPLEMKVSPTNESMIIAGNKVGQGYVLLKRLPFKSDVKFVYIDTVDSLDYLNVNQFGVYENSLDAIQKLSAEQKAGQPEEKQEMEVTETEEDARAQLEAEDGPPISWWLLLGGAMLVVSTFASSYYFYRKRILK</sequence>
<evidence type="ECO:0000313" key="6">
    <source>
        <dbReference type="Proteomes" id="UP001316087"/>
    </source>
</evidence>
<feature type="transmembrane region" description="Helical" evidence="2">
    <location>
        <begin position="576"/>
        <end position="599"/>
    </location>
</feature>
<dbReference type="Pfam" id="PF08239">
    <property type="entry name" value="SH3_3"/>
    <property type="match status" value="1"/>
</dbReference>
<dbReference type="Proteomes" id="UP001316087">
    <property type="component" value="Unassembled WGS sequence"/>
</dbReference>
<proteinExistence type="predicted"/>
<keyword evidence="2" id="KW-0812">Transmembrane</keyword>
<keyword evidence="6" id="KW-1185">Reference proteome</keyword>
<comment type="caution">
    <text evidence="5">The sequence shown here is derived from an EMBL/GenBank/DDBJ whole genome shotgun (WGS) entry which is preliminary data.</text>
</comment>
<dbReference type="RefSeq" id="WP_241367630.1">
    <property type="nucleotide sequence ID" value="NZ_JAKZFC010000001.1"/>
</dbReference>
<evidence type="ECO:0000256" key="2">
    <source>
        <dbReference type="SAM" id="Phobius"/>
    </source>
</evidence>
<feature type="signal peptide" evidence="3">
    <location>
        <begin position="1"/>
        <end position="24"/>
    </location>
</feature>
<feature type="chain" id="PRO_5046190919" evidence="3">
    <location>
        <begin position="25"/>
        <end position="605"/>
    </location>
</feature>
<evidence type="ECO:0000256" key="3">
    <source>
        <dbReference type="SAM" id="SignalP"/>
    </source>
</evidence>
<protein>
    <submittedName>
        <fullName evidence="5">SH3 domain-containing protein</fullName>
    </submittedName>
</protein>
<keyword evidence="2" id="KW-1133">Transmembrane helix</keyword>
<evidence type="ECO:0000313" key="5">
    <source>
        <dbReference type="EMBL" id="MCH7320616.1"/>
    </source>
</evidence>
<feature type="region of interest" description="Disordered" evidence="1">
    <location>
        <begin position="543"/>
        <end position="565"/>
    </location>
</feature>
<accession>A0ABS9U8E7</accession>
<organism evidence="5 6">
    <name type="scientific">Solibacillus palustris</name>
    <dbReference type="NCBI Taxonomy" id="2908203"/>
    <lineage>
        <taxon>Bacteria</taxon>
        <taxon>Bacillati</taxon>
        <taxon>Bacillota</taxon>
        <taxon>Bacilli</taxon>
        <taxon>Bacillales</taxon>
        <taxon>Caryophanaceae</taxon>
        <taxon>Solibacillus</taxon>
    </lineage>
</organism>
<keyword evidence="2" id="KW-0472">Membrane</keyword>
<gene>
    <name evidence="5" type="ORF">LZ480_01845</name>
</gene>
<evidence type="ECO:0000256" key="1">
    <source>
        <dbReference type="SAM" id="MobiDB-lite"/>
    </source>
</evidence>
<keyword evidence="3" id="KW-0732">Signal</keyword>
<evidence type="ECO:0000259" key="4">
    <source>
        <dbReference type="Pfam" id="PF08239"/>
    </source>
</evidence>
<feature type="domain" description="SH3b" evidence="4">
    <location>
        <begin position="43"/>
        <end position="87"/>
    </location>
</feature>
<dbReference type="InterPro" id="IPR003646">
    <property type="entry name" value="SH3-like_bac-type"/>
</dbReference>
<dbReference type="EMBL" id="JAKZFC010000001">
    <property type="protein sequence ID" value="MCH7320616.1"/>
    <property type="molecule type" value="Genomic_DNA"/>
</dbReference>
<name>A0ABS9U8E7_9BACL</name>
<dbReference type="Gene3D" id="2.30.30.40">
    <property type="entry name" value="SH3 Domains"/>
    <property type="match status" value="1"/>
</dbReference>
<reference evidence="5 6" key="1">
    <citation type="submission" date="2022-03" db="EMBL/GenBank/DDBJ databases">
        <authorList>
            <person name="Jo J.-H."/>
            <person name="Im W.-T."/>
        </authorList>
    </citation>
    <scope>NUCLEOTIDE SEQUENCE [LARGE SCALE GENOMIC DNA]</scope>
    <source>
        <strain evidence="5 6">MA9</strain>
    </source>
</reference>